<sequence>RVTFMRDQEVDPAESSSAKSRCRYTTQHPQSTETGFKMRNPLIRLECGVNSYDWGKVGKGSAAAKFHAATASRFSIEEEKPYAELWMGTHPSLPSKDLETQRTLLDLVQENQALLSTEIAEKYENKLPFLFKVLSINKALSIQAHPNKKLAEQLHASDPKNYPDDNHKPEMTIAVTPFDGLCGFRPLAEIAHFLKTVPSLRKLVGEEEAKKFEDTISGKETSDKEEDMQENKKALQSAFTKLMNVEKDALSSASEELVEAAKSEGDKFADGGPPSNDGKELADLVVRLNTQFPGDIGLFVQFFLNYVKLEVGEAMFLKADDIHAYLSGDIIECMASSDNVVRAGFTPKFKDVDNLTKMLTYSYAPISEQKMEPKDYSQVRLNAPAYSSNSSNKLYNPPIPEFAVVRTALNRTGGKATFDPIDGPSIILCTKGKGTISVGPKEEELKEGFVYFVGATAEVVIKSEVDAEDEEGAEGLVTFKAFCELEDNKGKL</sequence>
<evidence type="ECO:0000256" key="2">
    <source>
        <dbReference type="ARBA" id="ARBA00002564"/>
    </source>
</evidence>
<dbReference type="AlphaFoldDB" id="A0A8H7EG97"/>
<feature type="domain" description="Phosphomannose isomerase type I catalytic" evidence="15">
    <location>
        <begin position="42"/>
        <end position="187"/>
    </location>
</feature>
<dbReference type="InterPro" id="IPR001250">
    <property type="entry name" value="Man6P_Isoase-1"/>
</dbReference>
<dbReference type="GeneID" id="62205697"/>
<dbReference type="InterPro" id="IPR011051">
    <property type="entry name" value="RmlC_Cupin_sf"/>
</dbReference>
<dbReference type="PANTHER" id="PTHR10309">
    <property type="entry name" value="MANNOSE-6-PHOSPHATE ISOMERASE"/>
    <property type="match status" value="1"/>
</dbReference>
<gene>
    <name evidence="17" type="ORF">GT037_007472</name>
</gene>
<evidence type="ECO:0000256" key="1">
    <source>
        <dbReference type="ARBA" id="ARBA00000757"/>
    </source>
</evidence>
<dbReference type="Pfam" id="PF20511">
    <property type="entry name" value="PMI_typeI_cat"/>
    <property type="match status" value="1"/>
</dbReference>
<evidence type="ECO:0000256" key="9">
    <source>
        <dbReference type="ARBA" id="ARBA00023235"/>
    </source>
</evidence>
<feature type="domain" description="Phosphomannose isomerase type I helical insertion" evidence="16">
    <location>
        <begin position="203"/>
        <end position="304"/>
    </location>
</feature>
<dbReference type="FunFam" id="2.60.120.10:FF:000469">
    <property type="entry name" value="Mannose-6-phosphate isomerase 1"/>
    <property type="match status" value="1"/>
</dbReference>
<dbReference type="EC" id="5.3.1.8" evidence="5 10"/>
<dbReference type="PROSITE" id="PS00965">
    <property type="entry name" value="PMI_I_1"/>
    <property type="match status" value="1"/>
</dbReference>
<comment type="similarity">
    <text evidence="4 11">Belongs to the mannose-6-phosphate isomerase type 1 family.</text>
</comment>
<dbReference type="Pfam" id="PF01238">
    <property type="entry name" value="PMI_typeI_C"/>
    <property type="match status" value="1"/>
</dbReference>
<keyword evidence="18" id="KW-1185">Reference proteome</keyword>
<dbReference type="PRINTS" id="PR00714">
    <property type="entry name" value="MAN6PISMRASE"/>
</dbReference>
<evidence type="ECO:0000313" key="17">
    <source>
        <dbReference type="EMBL" id="KAF7674712.1"/>
    </source>
</evidence>
<feature type="non-terminal residue" evidence="17">
    <location>
        <position position="1"/>
    </location>
</feature>
<dbReference type="Gene3D" id="2.60.120.10">
    <property type="entry name" value="Jelly Rolls"/>
    <property type="match status" value="2"/>
</dbReference>
<dbReference type="GO" id="GO:0004476">
    <property type="term" value="F:mannose-6-phosphate isomerase activity"/>
    <property type="evidence" value="ECO:0007669"/>
    <property type="project" value="UniProtKB-EC"/>
</dbReference>
<dbReference type="GO" id="GO:0005829">
    <property type="term" value="C:cytosol"/>
    <property type="evidence" value="ECO:0007669"/>
    <property type="project" value="TreeGrafter"/>
</dbReference>
<feature type="region of interest" description="Disordered" evidence="13">
    <location>
        <begin position="1"/>
        <end position="33"/>
    </location>
</feature>
<comment type="catalytic activity">
    <reaction evidence="1 10">
        <text>D-mannose 6-phosphate = D-fructose 6-phosphate</text>
        <dbReference type="Rhea" id="RHEA:12356"/>
        <dbReference type="ChEBI" id="CHEBI:58735"/>
        <dbReference type="ChEBI" id="CHEBI:61527"/>
        <dbReference type="EC" id="5.3.1.8"/>
    </reaction>
</comment>
<evidence type="ECO:0000256" key="8">
    <source>
        <dbReference type="ARBA" id="ARBA00022833"/>
    </source>
</evidence>
<organism evidence="17 18">
    <name type="scientific">Alternaria burnsii</name>
    <dbReference type="NCBI Taxonomy" id="1187904"/>
    <lineage>
        <taxon>Eukaryota</taxon>
        <taxon>Fungi</taxon>
        <taxon>Dikarya</taxon>
        <taxon>Ascomycota</taxon>
        <taxon>Pezizomycotina</taxon>
        <taxon>Dothideomycetes</taxon>
        <taxon>Pleosporomycetidae</taxon>
        <taxon>Pleosporales</taxon>
        <taxon>Pleosporineae</taxon>
        <taxon>Pleosporaceae</taxon>
        <taxon>Alternaria</taxon>
        <taxon>Alternaria sect. Alternaria</taxon>
    </lineage>
</organism>
<keyword evidence="7" id="KW-0479">Metal-binding</keyword>
<evidence type="ECO:0000256" key="5">
    <source>
        <dbReference type="ARBA" id="ARBA00011956"/>
    </source>
</evidence>
<evidence type="ECO:0000256" key="4">
    <source>
        <dbReference type="ARBA" id="ARBA00010772"/>
    </source>
</evidence>
<feature type="domain" description="Phosphomannose isomerase type I C-terminal" evidence="14">
    <location>
        <begin position="394"/>
        <end position="439"/>
    </location>
</feature>
<protein>
    <recommendedName>
        <fullName evidence="6 10">Mannose-6-phosphate isomerase</fullName>
        <ecNumber evidence="5 10">5.3.1.8</ecNumber>
    </recommendedName>
</protein>
<evidence type="ECO:0000256" key="6">
    <source>
        <dbReference type="ARBA" id="ARBA00018236"/>
    </source>
</evidence>
<dbReference type="GO" id="GO:0005975">
    <property type="term" value="P:carbohydrate metabolic process"/>
    <property type="evidence" value="ECO:0007669"/>
    <property type="project" value="InterPro"/>
</dbReference>
<evidence type="ECO:0000259" key="14">
    <source>
        <dbReference type="Pfam" id="PF01238"/>
    </source>
</evidence>
<evidence type="ECO:0000256" key="3">
    <source>
        <dbReference type="ARBA" id="ARBA00004666"/>
    </source>
</evidence>
<dbReference type="EMBL" id="JAAABM010000010">
    <property type="protein sequence ID" value="KAF7674712.1"/>
    <property type="molecule type" value="Genomic_DNA"/>
</dbReference>
<dbReference type="NCBIfam" id="TIGR00218">
    <property type="entry name" value="manA"/>
    <property type="match status" value="1"/>
</dbReference>
<dbReference type="Pfam" id="PF20512">
    <property type="entry name" value="PMI_typeI_hel"/>
    <property type="match status" value="1"/>
</dbReference>
<proteinExistence type="inferred from homology"/>
<dbReference type="FunFam" id="1.10.441.10:FF:000001">
    <property type="entry name" value="Mannose-6-phosphate isomerase"/>
    <property type="match status" value="1"/>
</dbReference>
<evidence type="ECO:0000256" key="7">
    <source>
        <dbReference type="ARBA" id="ARBA00022723"/>
    </source>
</evidence>
<evidence type="ECO:0000259" key="15">
    <source>
        <dbReference type="Pfam" id="PF20511"/>
    </source>
</evidence>
<dbReference type="GO" id="GO:0009298">
    <property type="term" value="P:GDP-mannose biosynthetic process"/>
    <property type="evidence" value="ECO:0007669"/>
    <property type="project" value="UniProtKB-UniPathway"/>
</dbReference>
<dbReference type="InterPro" id="IPR016305">
    <property type="entry name" value="Mannose-6-P_Isomerase"/>
</dbReference>
<dbReference type="CDD" id="cd07011">
    <property type="entry name" value="cupin_PMI_type_I_N"/>
    <property type="match status" value="1"/>
</dbReference>
<keyword evidence="9 10" id="KW-0413">Isomerase</keyword>
<reference evidence="17" key="1">
    <citation type="submission" date="2020-01" db="EMBL/GenBank/DDBJ databases">
        <authorList>
            <person name="Feng Z.H.Z."/>
        </authorList>
    </citation>
    <scope>NUCLEOTIDE SEQUENCE</scope>
    <source>
        <strain evidence="17">CBS107.38</strain>
    </source>
</reference>
<dbReference type="InterPro" id="IPR018050">
    <property type="entry name" value="Pmannose_isomerase-type1_CS"/>
</dbReference>
<comment type="caution">
    <text evidence="17">The sequence shown here is derived from an EMBL/GenBank/DDBJ whole genome shotgun (WGS) entry which is preliminary data.</text>
</comment>
<dbReference type="Proteomes" id="UP000596902">
    <property type="component" value="Unassembled WGS sequence"/>
</dbReference>
<keyword evidence="8 10" id="KW-0862">Zinc</keyword>
<dbReference type="SUPFAM" id="SSF51182">
    <property type="entry name" value="RmlC-like cupins"/>
    <property type="match status" value="1"/>
</dbReference>
<accession>A0A8H7EG97</accession>
<comment type="pathway">
    <text evidence="3 12">Nucleotide-sugar biosynthesis; GDP-alpha-D-mannose biosynthesis; alpha-D-mannose 1-phosphate from D-fructose 6-phosphate: step 1/2.</text>
</comment>
<dbReference type="InterPro" id="IPR046457">
    <property type="entry name" value="PMI_typeI_cat"/>
</dbReference>
<dbReference type="Gene3D" id="1.10.441.10">
    <property type="entry name" value="Phosphomannose Isomerase, domain 2"/>
    <property type="match status" value="1"/>
</dbReference>
<evidence type="ECO:0000256" key="13">
    <source>
        <dbReference type="SAM" id="MobiDB-lite"/>
    </source>
</evidence>
<dbReference type="UniPathway" id="UPA00126">
    <property type="reaction ID" value="UER00423"/>
</dbReference>
<comment type="function">
    <text evidence="2">Involved in the synthesis of the GDP-mannose and dolichol-phosphate-mannose required for a number of critical mannosyl transfer reactions.</text>
</comment>
<dbReference type="PANTHER" id="PTHR10309:SF0">
    <property type="entry name" value="MANNOSE-6-PHOSPHATE ISOMERASE"/>
    <property type="match status" value="1"/>
</dbReference>
<evidence type="ECO:0000256" key="10">
    <source>
        <dbReference type="RuleBase" id="RU000611"/>
    </source>
</evidence>
<evidence type="ECO:0000259" key="16">
    <source>
        <dbReference type="Pfam" id="PF20512"/>
    </source>
</evidence>
<evidence type="ECO:0000256" key="12">
    <source>
        <dbReference type="RuleBase" id="RU004248"/>
    </source>
</evidence>
<evidence type="ECO:0000256" key="11">
    <source>
        <dbReference type="RuleBase" id="RU004189"/>
    </source>
</evidence>
<evidence type="ECO:0000313" key="18">
    <source>
        <dbReference type="Proteomes" id="UP000596902"/>
    </source>
</evidence>
<dbReference type="InterPro" id="IPR046456">
    <property type="entry name" value="PMI_typeI_C"/>
</dbReference>
<name>A0A8H7EG97_9PLEO</name>
<dbReference type="InterPro" id="IPR046458">
    <property type="entry name" value="PMI_typeI_hel"/>
</dbReference>
<dbReference type="InterPro" id="IPR014710">
    <property type="entry name" value="RmlC-like_jellyroll"/>
</dbReference>
<feature type="compositionally biased region" description="Polar residues" evidence="13">
    <location>
        <begin position="14"/>
        <end position="33"/>
    </location>
</feature>
<dbReference type="GO" id="GO:0008270">
    <property type="term" value="F:zinc ion binding"/>
    <property type="evidence" value="ECO:0007669"/>
    <property type="project" value="InterPro"/>
</dbReference>
<comment type="cofactor">
    <cofactor evidence="10">
        <name>Zn(2+)</name>
        <dbReference type="ChEBI" id="CHEBI:29105"/>
    </cofactor>
    <text evidence="10">Binds 1 zinc ion per subunit.</text>
</comment>
<reference evidence="17" key="2">
    <citation type="submission" date="2020-08" db="EMBL/GenBank/DDBJ databases">
        <title>Draft Genome Sequence of Cumin Blight Pathogen Alternaria burnsii.</title>
        <authorList>
            <person name="Feng Z."/>
        </authorList>
    </citation>
    <scope>NUCLEOTIDE SEQUENCE</scope>
    <source>
        <strain evidence="17">CBS107.38</strain>
    </source>
</reference>
<dbReference type="RefSeq" id="XP_038785007.1">
    <property type="nucleotide sequence ID" value="XM_038932519.1"/>
</dbReference>
<dbReference type="PROSITE" id="PS00966">
    <property type="entry name" value="PMI_I_2"/>
    <property type="match status" value="1"/>
</dbReference>